<comment type="similarity">
    <text evidence="6">Belongs to the PLPL family.</text>
</comment>
<feature type="domain" description="PNPLA" evidence="8">
    <location>
        <begin position="239"/>
        <end position="436"/>
    </location>
</feature>
<dbReference type="FunCoup" id="A0A1E1LGG2">
    <property type="interactions" value="134"/>
</dbReference>
<evidence type="ECO:0000256" key="5">
    <source>
        <dbReference type="PROSITE-ProRule" id="PRU01161"/>
    </source>
</evidence>
<dbReference type="InterPro" id="IPR021771">
    <property type="entry name" value="Triacylglycerol_lipase_N"/>
</dbReference>
<evidence type="ECO:0000313" key="10">
    <source>
        <dbReference type="Proteomes" id="UP000178129"/>
    </source>
</evidence>
<comment type="subcellular location">
    <subcellularLocation>
        <location evidence="6">Membrane</location>
        <topology evidence="6">Single-pass membrane protein</topology>
    </subcellularLocation>
</comment>
<dbReference type="GO" id="GO:0004806">
    <property type="term" value="F:triacylglycerol lipase activity"/>
    <property type="evidence" value="ECO:0007669"/>
    <property type="project" value="InterPro"/>
</dbReference>
<dbReference type="InterPro" id="IPR050301">
    <property type="entry name" value="NTE"/>
</dbReference>
<name>A0A1E1LGG2_9HELO</name>
<evidence type="ECO:0000256" key="4">
    <source>
        <dbReference type="ARBA" id="ARBA00023098"/>
    </source>
</evidence>
<dbReference type="PROSITE" id="PS51635">
    <property type="entry name" value="PNPLA"/>
    <property type="match status" value="1"/>
</dbReference>
<organism evidence="9 10">
    <name type="scientific">Rhynchosporium graminicola</name>
    <dbReference type="NCBI Taxonomy" id="2792576"/>
    <lineage>
        <taxon>Eukaryota</taxon>
        <taxon>Fungi</taxon>
        <taxon>Dikarya</taxon>
        <taxon>Ascomycota</taxon>
        <taxon>Pezizomycotina</taxon>
        <taxon>Leotiomycetes</taxon>
        <taxon>Helotiales</taxon>
        <taxon>Ploettnerulaceae</taxon>
        <taxon>Rhynchosporium</taxon>
    </lineage>
</organism>
<feature type="active site" description="Nucleophile" evidence="5">
    <location>
        <position position="272"/>
    </location>
</feature>
<dbReference type="Gene3D" id="3.40.1090.10">
    <property type="entry name" value="Cytosolic phospholipase A2 catalytic domain"/>
    <property type="match status" value="1"/>
</dbReference>
<evidence type="ECO:0000256" key="1">
    <source>
        <dbReference type="ARBA" id="ARBA00002682"/>
    </source>
</evidence>
<dbReference type="InterPro" id="IPR002641">
    <property type="entry name" value="PNPLA_dom"/>
</dbReference>
<dbReference type="PANTHER" id="PTHR14226">
    <property type="entry name" value="NEUROPATHY TARGET ESTERASE/SWISS CHEESE D.MELANOGASTER"/>
    <property type="match status" value="1"/>
</dbReference>
<sequence>MVLLEYLQRPSPLCYNNGSPQKQLPSSAPVRGFLCNADPGSARRKSLPGAQWGILGPAARILKGSADLVNHTVLGLRDGLTEEERLARAKREERAQILGLRMKNAETMEQWKVAAKELDVLDDNEAWKADSTSADFDAELIEARLKQLDEARINCDVKAMLHLVRTALARDLGGMGNIKLYKHSHIGTKDLIERYIDSTLDTIRSLVEKSKIALPDGLETKDILEEVVHARQAFGRSALLLSGGATFGMNHVGVLKALFEAKLLPRIISGASAGSIVCAVLCTRIDEEIPEVLKAFPHGDLAVFEEDGNEDGILERVRRLLTQGAWIDIKHLMRVMQELLGDLTFQEAYNRTRRILNICVSSASVYELPRLLNYVTSPNVMIWSAVAASCSVPVLFSAAQLLVKNPITGENSPWNPTPQKWIDGSVDNDLPMTRLAEMFNVNHFIVSQVNPHVVPFLVKDDISITKNANSEDDAGPGWVYTLTNLAKDEALHRMQVLAELGIFPNLVSKARSVLSQKYSGDITILPEIEYKDFPRMLKNPTAEFMVQACLCGERATWPKLSRIRNHCAIELELDAAVQRLRARVVFSPSQVDLRRMTTGSVRHSARRIGRKRGDSGSGAQAFGMTNDDVEDEDAKTRTSMSRPPLRTASSHWSVTRRYLPPLTTPMPRTAHGTPLPTPPIFQPINKMLELRMPFPDISSAGETSHSPPSSDADIDSHTDESSPEPDVTDDTMPGFGLYFRIQNQNQNRSDRGDAADEVDFFSASQPITANTDHVLATSPLSSRANLMVSPLGVAKKGPERKAVPQPSSPELRYKRLFHGLLPKDEA</sequence>
<feature type="short sequence motif" description="GXSXG" evidence="5">
    <location>
        <begin position="270"/>
        <end position="274"/>
    </location>
</feature>
<comment type="function">
    <text evidence="6">Lipid hydrolase.</text>
</comment>
<feature type="region of interest" description="Disordered" evidence="7">
    <location>
        <begin position="659"/>
        <end position="678"/>
    </location>
</feature>
<evidence type="ECO:0000256" key="6">
    <source>
        <dbReference type="RuleBase" id="RU362055"/>
    </source>
</evidence>
<accession>A0A1E1LGG2</accession>
<dbReference type="PANTHER" id="PTHR14226:SF10">
    <property type="entry name" value="TRIACYLGLYCEROL LIPASE 4-RELATED"/>
    <property type="match status" value="1"/>
</dbReference>
<evidence type="ECO:0000256" key="3">
    <source>
        <dbReference type="ARBA" id="ARBA00022963"/>
    </source>
</evidence>
<feature type="region of interest" description="Disordered" evidence="7">
    <location>
        <begin position="696"/>
        <end position="734"/>
    </location>
</feature>
<protein>
    <recommendedName>
        <fullName evidence="6">Patatin-like phospholipase domain-containing protein</fullName>
        <ecNumber evidence="6">3.1.1.-</ecNumber>
    </recommendedName>
</protein>
<keyword evidence="3 5" id="KW-0442">Lipid degradation</keyword>
<keyword evidence="4 5" id="KW-0443">Lipid metabolism</keyword>
<reference evidence="10" key="1">
    <citation type="submission" date="2016-03" db="EMBL/GenBank/DDBJ databases">
        <authorList>
            <person name="Ploux O."/>
        </authorList>
    </citation>
    <scope>NUCLEOTIDE SEQUENCE [LARGE SCALE GENOMIC DNA]</scope>
    <source>
        <strain evidence="10">UK7</strain>
    </source>
</reference>
<dbReference type="Pfam" id="PF11815">
    <property type="entry name" value="DUF3336"/>
    <property type="match status" value="1"/>
</dbReference>
<evidence type="ECO:0000256" key="2">
    <source>
        <dbReference type="ARBA" id="ARBA00022801"/>
    </source>
</evidence>
<dbReference type="InParanoid" id="A0A1E1LGG2"/>
<dbReference type="AlphaFoldDB" id="A0A1E1LGG2"/>
<dbReference type="GO" id="GO:0016020">
    <property type="term" value="C:membrane"/>
    <property type="evidence" value="ECO:0007669"/>
    <property type="project" value="UniProtKB-SubCell"/>
</dbReference>
<dbReference type="Pfam" id="PF01734">
    <property type="entry name" value="Patatin"/>
    <property type="match status" value="1"/>
</dbReference>
<dbReference type="InterPro" id="IPR016035">
    <property type="entry name" value="Acyl_Trfase/lysoPLipase"/>
</dbReference>
<evidence type="ECO:0000259" key="8">
    <source>
        <dbReference type="PROSITE" id="PS51635"/>
    </source>
</evidence>
<evidence type="ECO:0000256" key="7">
    <source>
        <dbReference type="SAM" id="MobiDB-lite"/>
    </source>
</evidence>
<proteinExistence type="inferred from homology"/>
<dbReference type="SUPFAM" id="SSF52151">
    <property type="entry name" value="FabD/lysophospholipase-like"/>
    <property type="match status" value="1"/>
</dbReference>
<comment type="caution">
    <text evidence="5">Lacks conserved residue(s) required for the propagation of feature annotation.</text>
</comment>
<dbReference type="EC" id="3.1.1.-" evidence="6"/>
<comment type="function">
    <text evidence="1">Probable lipid hydrolase.</text>
</comment>
<feature type="region of interest" description="Disordered" evidence="7">
    <location>
        <begin position="602"/>
        <end position="652"/>
    </location>
</feature>
<dbReference type="GO" id="GO:0016042">
    <property type="term" value="P:lipid catabolic process"/>
    <property type="evidence" value="ECO:0007669"/>
    <property type="project" value="UniProtKB-UniRule"/>
</dbReference>
<feature type="compositionally biased region" description="Polar residues" evidence="7">
    <location>
        <begin position="700"/>
        <end position="709"/>
    </location>
</feature>
<feature type="active site" description="Proton acceptor" evidence="5">
    <location>
        <position position="423"/>
    </location>
</feature>
<comment type="caution">
    <text evidence="9">The sequence shown here is derived from an EMBL/GenBank/DDBJ whole genome shotgun (WGS) entry which is preliminary data.</text>
</comment>
<dbReference type="GO" id="GO:0006641">
    <property type="term" value="P:triglyceride metabolic process"/>
    <property type="evidence" value="ECO:0007669"/>
    <property type="project" value="UniProtKB-ARBA"/>
</dbReference>
<feature type="compositionally biased region" description="Polar residues" evidence="7">
    <location>
        <begin position="637"/>
        <end position="652"/>
    </location>
</feature>
<keyword evidence="10" id="KW-1185">Reference proteome</keyword>
<keyword evidence="2 5" id="KW-0378">Hydrolase</keyword>
<gene>
    <name evidence="9" type="ORF">RCO7_03726</name>
</gene>
<dbReference type="Proteomes" id="UP000178129">
    <property type="component" value="Unassembled WGS sequence"/>
</dbReference>
<evidence type="ECO:0000313" key="9">
    <source>
        <dbReference type="EMBL" id="CZT09630.1"/>
    </source>
</evidence>
<dbReference type="EMBL" id="FJUW01000051">
    <property type="protein sequence ID" value="CZT09630.1"/>
    <property type="molecule type" value="Genomic_DNA"/>
</dbReference>
<dbReference type="STRING" id="914237.A0A1E1LGG2"/>
<dbReference type="CDD" id="cd07230">
    <property type="entry name" value="Pat_TGL4-5_like"/>
    <property type="match status" value="1"/>
</dbReference>